<protein>
    <recommendedName>
        <fullName evidence="4">Lipoprotein</fullName>
    </recommendedName>
</protein>
<evidence type="ECO:0000313" key="2">
    <source>
        <dbReference type="EMBL" id="GCL61711.1"/>
    </source>
</evidence>
<reference evidence="3" key="1">
    <citation type="submission" date="2019-03" db="EMBL/GenBank/DDBJ databases">
        <title>Aquabacterium pictum sp.nov., the first bacteriochlorophyll a-containing freshwater bacterium in the genus Aquabacterium of the class Betaproteobacteria.</title>
        <authorList>
            <person name="Hirose S."/>
            <person name="Tank M."/>
            <person name="Hara E."/>
            <person name="Tamaki H."/>
            <person name="Takaichi S."/>
            <person name="Haruta S."/>
            <person name="Hanada S."/>
        </authorList>
    </citation>
    <scope>NUCLEOTIDE SEQUENCE [LARGE SCALE GENOMIC DNA]</scope>
    <source>
        <strain evidence="3">W35</strain>
    </source>
</reference>
<feature type="signal peptide" evidence="1">
    <location>
        <begin position="1"/>
        <end position="19"/>
    </location>
</feature>
<dbReference type="AlphaFoldDB" id="A0A480AJJ9"/>
<keyword evidence="3" id="KW-1185">Reference proteome</keyword>
<comment type="caution">
    <text evidence="2">The sequence shown here is derived from an EMBL/GenBank/DDBJ whole genome shotgun (WGS) entry which is preliminary data.</text>
</comment>
<sequence>MLWGAAVLAVAALTGCAHPISLSTDASRLMGSGQVKVDRKVGLVVTDDQRKQEVVTPGGGGDKVSYLPYRDLEGGLYTVLSETFANVARVSGPSDPKIAAEGVNVLVVPVVSTTSFSPSIVTWPPTVFTVELNLSFNDLQNKPVTQVRVQGEGRAEFDEFKSDHSLAAKRAAEDALKKLLKAVAEAAARLK</sequence>
<proteinExistence type="predicted"/>
<accession>A0A480AJJ9</accession>
<dbReference type="EMBL" id="BJCL01000001">
    <property type="protein sequence ID" value="GCL61711.1"/>
    <property type="molecule type" value="Genomic_DNA"/>
</dbReference>
<dbReference type="Proteomes" id="UP000301751">
    <property type="component" value="Unassembled WGS sequence"/>
</dbReference>
<evidence type="ECO:0000256" key="1">
    <source>
        <dbReference type="SAM" id="SignalP"/>
    </source>
</evidence>
<dbReference type="OrthoDB" id="5540893at2"/>
<dbReference type="RefSeq" id="WP_137731434.1">
    <property type="nucleotide sequence ID" value="NZ_BJCL01000001.1"/>
</dbReference>
<evidence type="ECO:0000313" key="3">
    <source>
        <dbReference type="Proteomes" id="UP000301751"/>
    </source>
</evidence>
<organism evidence="2 3">
    <name type="scientific">Pseudaquabacterium pictum</name>
    <dbReference type="NCBI Taxonomy" id="2315236"/>
    <lineage>
        <taxon>Bacteria</taxon>
        <taxon>Pseudomonadati</taxon>
        <taxon>Pseudomonadota</taxon>
        <taxon>Betaproteobacteria</taxon>
        <taxon>Burkholderiales</taxon>
        <taxon>Sphaerotilaceae</taxon>
        <taxon>Pseudaquabacterium</taxon>
    </lineage>
</organism>
<evidence type="ECO:0008006" key="4">
    <source>
        <dbReference type="Google" id="ProtNLM"/>
    </source>
</evidence>
<gene>
    <name evidence="2" type="ORF">AQPW35_07920</name>
</gene>
<name>A0A480AJJ9_9BURK</name>
<keyword evidence="1" id="KW-0732">Signal</keyword>
<feature type="chain" id="PRO_5019795775" description="Lipoprotein" evidence="1">
    <location>
        <begin position="20"/>
        <end position="191"/>
    </location>
</feature>